<dbReference type="KEGG" id="rxy:Rxyl_2521"/>
<comment type="similarity">
    <text evidence="1">Belongs to the universal stress protein A family.</text>
</comment>
<reference evidence="3 4" key="1">
    <citation type="submission" date="2006-06" db="EMBL/GenBank/DDBJ databases">
        <title>Complete sequence of Rubrobacter xylanophilus DSM 9941.</title>
        <authorList>
            <consortium name="US DOE Joint Genome Institute"/>
            <person name="Copeland A."/>
            <person name="Lucas S."/>
            <person name="Lapidus A."/>
            <person name="Barry K."/>
            <person name="Detter J.C."/>
            <person name="Glavina del Rio T."/>
            <person name="Hammon N."/>
            <person name="Israni S."/>
            <person name="Dalin E."/>
            <person name="Tice H."/>
            <person name="Pitluck S."/>
            <person name="Munk A.C."/>
            <person name="Brettin T."/>
            <person name="Bruce D."/>
            <person name="Han C."/>
            <person name="Tapia R."/>
            <person name="Gilna P."/>
            <person name="Schmutz J."/>
            <person name="Larimer F."/>
            <person name="Land M."/>
            <person name="Hauser L."/>
            <person name="Kyrpides N."/>
            <person name="Lykidis A."/>
            <person name="da Costa M.S."/>
            <person name="Rainey F.A."/>
            <person name="Empadinhas N."/>
            <person name="Jolivet E."/>
            <person name="Battista J.R."/>
            <person name="Richardson P."/>
        </authorList>
    </citation>
    <scope>NUCLEOTIDE SEQUENCE [LARGE SCALE GENOMIC DNA]</scope>
    <source>
        <strain evidence="4">DSM 9941 / NBRC 16129 / PRD-1</strain>
    </source>
</reference>
<dbReference type="HOGENOM" id="CLU_049301_11_1_11"/>
<proteinExistence type="inferred from homology"/>
<dbReference type="InterPro" id="IPR006015">
    <property type="entry name" value="Universal_stress_UspA"/>
</dbReference>
<accession>Q1AT37</accession>
<dbReference type="PhylomeDB" id="Q1AT37"/>
<sequence>MIKKIVCATDGSHSAEKAVIFAANLAQQCASHVAFLVVNTITIEKLKTTAGWTSEQLSIAQAQTKAELDYARQAAENTQISFSLHEAEGRDIAKTIVNFAKTNDCDHIIVGSAGRKGLAGVLLGSVAKDVVTYAHCPVTVVR</sequence>
<feature type="domain" description="UspA" evidence="2">
    <location>
        <begin position="1"/>
        <end position="142"/>
    </location>
</feature>
<name>Q1AT37_RUBXD</name>
<dbReference type="PRINTS" id="PR01438">
    <property type="entry name" value="UNVRSLSTRESS"/>
</dbReference>
<dbReference type="SUPFAM" id="SSF52402">
    <property type="entry name" value="Adenine nucleotide alpha hydrolases-like"/>
    <property type="match status" value="1"/>
</dbReference>
<dbReference type="InterPro" id="IPR014729">
    <property type="entry name" value="Rossmann-like_a/b/a_fold"/>
</dbReference>
<gene>
    <name evidence="3" type="ordered locus">Rxyl_2521</name>
</gene>
<protein>
    <submittedName>
        <fullName evidence="3">UspA</fullName>
    </submittedName>
</protein>
<evidence type="ECO:0000313" key="3">
    <source>
        <dbReference type="EMBL" id="ABG05441.1"/>
    </source>
</evidence>
<evidence type="ECO:0000259" key="2">
    <source>
        <dbReference type="Pfam" id="PF00582"/>
    </source>
</evidence>
<dbReference type="PANTHER" id="PTHR46268">
    <property type="entry name" value="STRESS RESPONSE PROTEIN NHAX"/>
    <property type="match status" value="1"/>
</dbReference>
<organism evidence="3 4">
    <name type="scientific">Rubrobacter xylanophilus (strain DSM 9941 / JCM 11954 / NBRC 16129 / PRD-1)</name>
    <dbReference type="NCBI Taxonomy" id="266117"/>
    <lineage>
        <taxon>Bacteria</taxon>
        <taxon>Bacillati</taxon>
        <taxon>Actinomycetota</taxon>
        <taxon>Rubrobacteria</taxon>
        <taxon>Rubrobacterales</taxon>
        <taxon>Rubrobacteraceae</taxon>
        <taxon>Rubrobacter</taxon>
    </lineage>
</organism>
<dbReference type="eggNOG" id="COG0589">
    <property type="taxonomic scope" value="Bacteria"/>
</dbReference>
<dbReference type="Pfam" id="PF00582">
    <property type="entry name" value="Usp"/>
    <property type="match status" value="1"/>
</dbReference>
<evidence type="ECO:0000313" key="4">
    <source>
        <dbReference type="Proteomes" id="UP000006637"/>
    </source>
</evidence>
<dbReference type="CDD" id="cd00293">
    <property type="entry name" value="USP-like"/>
    <property type="match status" value="1"/>
</dbReference>
<dbReference type="InterPro" id="IPR006016">
    <property type="entry name" value="UspA"/>
</dbReference>
<keyword evidence="4" id="KW-1185">Reference proteome</keyword>
<dbReference type="EMBL" id="CP000386">
    <property type="protein sequence ID" value="ABG05441.1"/>
    <property type="molecule type" value="Genomic_DNA"/>
</dbReference>
<dbReference type="Gene3D" id="3.40.50.620">
    <property type="entry name" value="HUPs"/>
    <property type="match status" value="1"/>
</dbReference>
<dbReference type="PANTHER" id="PTHR46268:SF6">
    <property type="entry name" value="UNIVERSAL STRESS PROTEIN UP12"/>
    <property type="match status" value="1"/>
</dbReference>
<evidence type="ECO:0000256" key="1">
    <source>
        <dbReference type="ARBA" id="ARBA00008791"/>
    </source>
</evidence>
<dbReference type="Proteomes" id="UP000006637">
    <property type="component" value="Chromosome"/>
</dbReference>
<dbReference type="AlphaFoldDB" id="Q1AT37"/>
<dbReference type="STRING" id="266117.Rxyl_2521"/>
<dbReference type="RefSeq" id="WP_011565451.1">
    <property type="nucleotide sequence ID" value="NC_008148.1"/>
</dbReference>
<dbReference type="OrthoDB" id="6174426at2"/>